<dbReference type="Proteomes" id="UP000198876">
    <property type="component" value="Unassembled WGS sequence"/>
</dbReference>
<protein>
    <submittedName>
        <fullName evidence="2">Polysaccharide deacetylase</fullName>
    </submittedName>
</protein>
<keyword evidence="3" id="KW-1185">Reference proteome</keyword>
<accession>A0A1I2U8A1</accession>
<name>A0A1I2U8A1_9EURY</name>
<dbReference type="PANTHER" id="PTHR47561:SF1">
    <property type="entry name" value="POLYSACCHARIDE DEACETYLASE FAMILY PROTEIN (AFU_ORTHOLOGUE AFUA_6G05030)"/>
    <property type="match status" value="1"/>
</dbReference>
<dbReference type="SUPFAM" id="SSF88713">
    <property type="entry name" value="Glycoside hydrolase/deacetylase"/>
    <property type="match status" value="1"/>
</dbReference>
<dbReference type="STRING" id="553467.SAMN04488063_2823"/>
<dbReference type="InterPro" id="IPR011330">
    <property type="entry name" value="Glyco_hydro/deAcase_b/a-brl"/>
</dbReference>
<organism evidence="2 3">
    <name type="scientific">Halopelagius inordinatus</name>
    <dbReference type="NCBI Taxonomy" id="553467"/>
    <lineage>
        <taxon>Archaea</taxon>
        <taxon>Methanobacteriati</taxon>
        <taxon>Methanobacteriota</taxon>
        <taxon>Stenosarchaea group</taxon>
        <taxon>Halobacteria</taxon>
        <taxon>Halobacteriales</taxon>
        <taxon>Haloferacaceae</taxon>
    </lineage>
</organism>
<dbReference type="AlphaFoldDB" id="A0A1I2U8A1"/>
<dbReference type="EMBL" id="FOOQ01000003">
    <property type="protein sequence ID" value="SFG73374.1"/>
    <property type="molecule type" value="Genomic_DNA"/>
</dbReference>
<evidence type="ECO:0000313" key="3">
    <source>
        <dbReference type="Proteomes" id="UP000198876"/>
    </source>
</evidence>
<dbReference type="InterPro" id="IPR002509">
    <property type="entry name" value="NODB_dom"/>
</dbReference>
<gene>
    <name evidence="2" type="ORF">SAMN04488063_2823</name>
</gene>
<reference evidence="3" key="1">
    <citation type="submission" date="2016-10" db="EMBL/GenBank/DDBJ databases">
        <authorList>
            <person name="Varghese N."/>
            <person name="Submissions S."/>
        </authorList>
    </citation>
    <scope>NUCLEOTIDE SEQUENCE [LARGE SCALE GENOMIC DNA]</scope>
    <source>
        <strain evidence="3">CGMCC 1.7739</strain>
    </source>
</reference>
<evidence type="ECO:0000259" key="1">
    <source>
        <dbReference type="Pfam" id="PF01522"/>
    </source>
</evidence>
<evidence type="ECO:0000313" key="2">
    <source>
        <dbReference type="EMBL" id="SFG73374.1"/>
    </source>
</evidence>
<dbReference type="GO" id="GO:0005975">
    <property type="term" value="P:carbohydrate metabolic process"/>
    <property type="evidence" value="ECO:0007669"/>
    <property type="project" value="InterPro"/>
</dbReference>
<proteinExistence type="predicted"/>
<dbReference type="Pfam" id="PF01522">
    <property type="entry name" value="Polysacc_deac_1"/>
    <property type="match status" value="1"/>
</dbReference>
<dbReference type="GO" id="GO:0016810">
    <property type="term" value="F:hydrolase activity, acting on carbon-nitrogen (but not peptide) bonds"/>
    <property type="evidence" value="ECO:0007669"/>
    <property type="project" value="InterPro"/>
</dbReference>
<dbReference type="Gene3D" id="3.20.20.370">
    <property type="entry name" value="Glycoside hydrolase/deacetylase"/>
    <property type="match status" value="1"/>
</dbReference>
<sequence>MEWPRPKQVYLTLDFECDFGTALETNTYQAVSRVDRLVSVLESTSTPLTCFVQTELFDARPEAVESLRRCDVPVRFHPHSHTHRPRDRTSIRDEVETSTERYTHFFGERPTGYRFPNGNVRDADYEILAEAGYRFDASVFPTWRPGHFNNTDAPTTPTYLGEFDLFEIPFTVLAPYAPVPTGLSYARIFGRPYTSQLRRAPPRPVVFNIHMHDLYTPPSVERLPRLYRALYRRNDHGFELLRRILTRFHRSEYSFGTIDGAHEQLRERTRSLPRE</sequence>
<dbReference type="PANTHER" id="PTHR47561">
    <property type="entry name" value="POLYSACCHARIDE DEACETYLASE FAMILY PROTEIN (AFU_ORTHOLOGUE AFUA_6G05030)"/>
    <property type="match status" value="1"/>
</dbReference>
<feature type="domain" description="NodB homology" evidence="1">
    <location>
        <begin position="6"/>
        <end position="134"/>
    </location>
</feature>